<comment type="caution">
    <text evidence="1">The sequence shown here is derived from an EMBL/GenBank/DDBJ whole genome shotgun (WGS) entry which is preliminary data.</text>
</comment>
<accession>A0A239TXB7</accession>
<evidence type="ECO:0000313" key="1">
    <source>
        <dbReference type="EMBL" id="GEP85377.1"/>
    </source>
</evidence>
<organism evidence="1 2">
    <name type="scientific">Staphylococcus piscifermentans</name>
    <dbReference type="NCBI Taxonomy" id="70258"/>
    <lineage>
        <taxon>Bacteria</taxon>
        <taxon>Bacillati</taxon>
        <taxon>Bacillota</taxon>
        <taxon>Bacilli</taxon>
        <taxon>Bacillales</taxon>
        <taxon>Staphylococcaceae</taxon>
        <taxon>Staphylococcus</taxon>
    </lineage>
</organism>
<evidence type="ECO:0000313" key="2">
    <source>
        <dbReference type="Proteomes" id="UP000321736"/>
    </source>
</evidence>
<sequence>MIDKMINNTINFYHSLPQLLRHLSGSLKRNWKWLVIPLVTSIILLIAMLIGFKASKTTEETQAIWYYRYIGLITLIWTLATLYFNTMRYRRDYFEYKNFDYPASFKTIIYTLIFSVGMIISISIVVIVKPVNLDSSFIALAFYWIMWNIFIILTSQVLGLIRMISHYRIFDITLYFVFALMVVTVPILYIPSEKPSLVMHILMLNPLFYLVSGIEEAVIIGINSLGNLPYHFYFLVWVGIAALLLYIFRPYIAYEKFRMTRTRSIHLKNTAEPEKVKSTNITD</sequence>
<protein>
    <submittedName>
        <fullName evidence="1">Membrane protein</fullName>
    </submittedName>
</protein>
<reference evidence="1 2" key="1">
    <citation type="submission" date="2019-07" db="EMBL/GenBank/DDBJ databases">
        <title>Whole genome shotgun sequence of Staphylococcus piscifermentans NBRC 109625.</title>
        <authorList>
            <person name="Hosoyama A."/>
            <person name="Uohara A."/>
            <person name="Ohji S."/>
            <person name="Ichikawa N."/>
        </authorList>
    </citation>
    <scope>NUCLEOTIDE SEQUENCE [LARGE SCALE GENOMIC DNA]</scope>
    <source>
        <strain evidence="1 2">NBRC 109625</strain>
    </source>
</reference>
<gene>
    <name evidence="1" type="ORF">SPI02_19620</name>
</gene>
<dbReference type="AlphaFoldDB" id="A0A239TXB7"/>
<dbReference type="EMBL" id="BKAR01000028">
    <property type="protein sequence ID" value="GEP85377.1"/>
    <property type="molecule type" value="Genomic_DNA"/>
</dbReference>
<name>A0A239TXB7_9STAP</name>
<proteinExistence type="predicted"/>
<dbReference type="Proteomes" id="UP000321736">
    <property type="component" value="Unassembled WGS sequence"/>
</dbReference>
<dbReference type="OrthoDB" id="2417273at2"/>
<keyword evidence="2" id="KW-1185">Reference proteome</keyword>
<dbReference type="RefSeq" id="WP_095104549.1">
    <property type="nucleotide sequence ID" value="NZ_BKAR01000028.1"/>
</dbReference>